<dbReference type="InterPro" id="IPR049452">
    <property type="entry name" value="Anoctamin_TM"/>
</dbReference>
<protein>
    <submittedName>
        <fullName evidence="8">Aste57867_2628 protein</fullName>
    </submittedName>
</protein>
<feature type="transmembrane region" description="Helical" evidence="5">
    <location>
        <begin position="458"/>
        <end position="478"/>
    </location>
</feature>
<sequence length="548" mass="62675">MHDSATLETLKQTWALNKTLLTQPMGAIRDYFGEKIALYFCWLELYTKMLLIPSALGIFVYVLDRNTAIKSDWLKVGFAVVIVVWSTLFTELWKRKRAVYSVLWGMDHDEIQSVPRTQFDGVPRMNPVDNTTEMWFKSTKWCVSSSFLLLVATIVATPNHCIARARAKIRMSFVVVFLMVLIVLVALAGLFYLKYLSLKLTSPTLKQWASIGVSALNSIQIQVLNFVYSMVAKRLNDWENHRTDIEFENHLINKVFLFQFCNSFASFFYIAYVKRYVGDVCANDNCLGELRLQLIVLFGIQVFVSNPLELFFPMAMQRLKLYFVAKKENVEIATIKSQQSEGERQAELAPYEVDEAFQDYNEMVIQYGFVTLFVVAFPLTPAMALFNNLFEVHLDSFKLCSAYRRPFPHRASDIGSWNFFLNLMNMFAVVTNIGILLFTYDPDGTLSSDATSTSTKWVLFILAEQVCIGMRFFVAFAVPDEPVELGQLKARFKAIEATVFLGQDPNKDISKARETSEPINLIILDRHNTLEQPRHGSCQVMPLPPSQV</sequence>
<reference evidence="7" key="2">
    <citation type="submission" date="2019-06" db="EMBL/GenBank/DDBJ databases">
        <title>Genomics analysis of Aphanomyces spp. identifies a new class of oomycete effector associated with host adaptation.</title>
        <authorList>
            <person name="Gaulin E."/>
        </authorList>
    </citation>
    <scope>NUCLEOTIDE SEQUENCE</scope>
    <source>
        <strain evidence="7">CBS 578.67</strain>
    </source>
</reference>
<evidence type="ECO:0000313" key="7">
    <source>
        <dbReference type="EMBL" id="KAF0716863.1"/>
    </source>
</evidence>
<comment type="subcellular location">
    <subcellularLocation>
        <location evidence="1">Membrane</location>
        <topology evidence="1">Multi-pass membrane protein</topology>
    </subcellularLocation>
</comment>
<dbReference type="EMBL" id="VJMH01000344">
    <property type="protein sequence ID" value="KAF0716863.1"/>
    <property type="molecule type" value="Genomic_DNA"/>
</dbReference>
<feature type="transmembrane region" description="Helical" evidence="5">
    <location>
        <begin position="208"/>
        <end position="231"/>
    </location>
</feature>
<evidence type="ECO:0000313" key="9">
    <source>
        <dbReference type="Proteomes" id="UP000332933"/>
    </source>
</evidence>
<feature type="transmembrane region" description="Helical" evidence="5">
    <location>
        <begin position="251"/>
        <end position="272"/>
    </location>
</feature>
<feature type="transmembrane region" description="Helical" evidence="5">
    <location>
        <begin position="292"/>
        <end position="312"/>
    </location>
</feature>
<evidence type="ECO:0000256" key="1">
    <source>
        <dbReference type="ARBA" id="ARBA00004141"/>
    </source>
</evidence>
<dbReference type="OrthoDB" id="296386at2759"/>
<feature type="transmembrane region" description="Helical" evidence="5">
    <location>
        <begin position="419"/>
        <end position="438"/>
    </location>
</feature>
<evidence type="ECO:0000256" key="3">
    <source>
        <dbReference type="ARBA" id="ARBA00022989"/>
    </source>
</evidence>
<feature type="transmembrane region" description="Helical" evidence="5">
    <location>
        <begin position="169"/>
        <end position="193"/>
    </location>
</feature>
<keyword evidence="2 5" id="KW-0812">Transmembrane</keyword>
<evidence type="ECO:0000313" key="8">
    <source>
        <dbReference type="EMBL" id="VFT79824.1"/>
    </source>
</evidence>
<evidence type="ECO:0000256" key="5">
    <source>
        <dbReference type="SAM" id="Phobius"/>
    </source>
</evidence>
<accession>A0A485KD60</accession>
<proteinExistence type="predicted"/>
<evidence type="ECO:0000256" key="2">
    <source>
        <dbReference type="ARBA" id="ARBA00022692"/>
    </source>
</evidence>
<dbReference type="AlphaFoldDB" id="A0A485KD60"/>
<evidence type="ECO:0000256" key="4">
    <source>
        <dbReference type="ARBA" id="ARBA00023136"/>
    </source>
</evidence>
<keyword evidence="3 5" id="KW-1133">Transmembrane helix</keyword>
<feature type="transmembrane region" description="Helical" evidence="5">
    <location>
        <begin position="73"/>
        <end position="93"/>
    </location>
</feature>
<feature type="transmembrane region" description="Helical" evidence="5">
    <location>
        <begin position="367"/>
        <end position="386"/>
    </location>
</feature>
<keyword evidence="4 5" id="KW-0472">Membrane</keyword>
<name>A0A485KD60_9STRA</name>
<keyword evidence="9" id="KW-1185">Reference proteome</keyword>
<organism evidence="8 9">
    <name type="scientific">Aphanomyces stellatus</name>
    <dbReference type="NCBI Taxonomy" id="120398"/>
    <lineage>
        <taxon>Eukaryota</taxon>
        <taxon>Sar</taxon>
        <taxon>Stramenopiles</taxon>
        <taxon>Oomycota</taxon>
        <taxon>Saprolegniomycetes</taxon>
        <taxon>Saprolegniales</taxon>
        <taxon>Verrucalvaceae</taxon>
        <taxon>Aphanomyces</taxon>
    </lineage>
</organism>
<dbReference type="Proteomes" id="UP000332933">
    <property type="component" value="Unassembled WGS sequence"/>
</dbReference>
<dbReference type="PANTHER" id="PTHR12308">
    <property type="entry name" value="ANOCTAMIN"/>
    <property type="match status" value="1"/>
</dbReference>
<dbReference type="GO" id="GO:0005254">
    <property type="term" value="F:chloride channel activity"/>
    <property type="evidence" value="ECO:0007669"/>
    <property type="project" value="TreeGrafter"/>
</dbReference>
<dbReference type="GO" id="GO:0016020">
    <property type="term" value="C:membrane"/>
    <property type="evidence" value="ECO:0007669"/>
    <property type="project" value="UniProtKB-SubCell"/>
</dbReference>
<gene>
    <name evidence="8" type="primary">Aste57867_2628</name>
    <name evidence="7" type="ORF">As57867_002621</name>
    <name evidence="8" type="ORF">ASTE57867_2628</name>
</gene>
<dbReference type="EMBL" id="CAADRA010000344">
    <property type="protein sequence ID" value="VFT79824.1"/>
    <property type="molecule type" value="Genomic_DNA"/>
</dbReference>
<reference evidence="8 9" key="1">
    <citation type="submission" date="2019-03" db="EMBL/GenBank/DDBJ databases">
        <authorList>
            <person name="Gaulin E."/>
            <person name="Dumas B."/>
        </authorList>
    </citation>
    <scope>NUCLEOTIDE SEQUENCE [LARGE SCALE GENOMIC DNA]</scope>
    <source>
        <strain evidence="8">CBS 568.67</strain>
    </source>
</reference>
<dbReference type="Pfam" id="PF04547">
    <property type="entry name" value="Anoctamin"/>
    <property type="match status" value="1"/>
</dbReference>
<feature type="transmembrane region" description="Helical" evidence="5">
    <location>
        <begin position="36"/>
        <end position="61"/>
    </location>
</feature>
<dbReference type="PANTHER" id="PTHR12308:SF73">
    <property type="entry name" value="ANOCTAMIN"/>
    <property type="match status" value="1"/>
</dbReference>
<evidence type="ECO:0000259" key="6">
    <source>
        <dbReference type="Pfam" id="PF04547"/>
    </source>
</evidence>
<feature type="domain" description="Anoctamin transmembrane" evidence="6">
    <location>
        <begin position="28"/>
        <end position="489"/>
    </location>
</feature>
<dbReference type="InterPro" id="IPR007632">
    <property type="entry name" value="Anoctamin"/>
</dbReference>